<sequence>MPNHNLDGKLDFLRQAEKLKSVTRSAHTSTGRRESTAEHSWRLALLALVFEQELGDVDICKVLKLCLVHDLGEALSGDVPAPQAHAVPDKGTNERQDLVAMTSMLEPSMQDSIVGLFDEYEAASTPEAKVVKALDKIETLLQHTQGDNPPGFDYAFNLEYGRRYTDAIPFLASLRRVIDEETRKRLNS</sequence>
<comment type="cofactor">
    <cofactor evidence="3">
        <name>Co(2+)</name>
        <dbReference type="ChEBI" id="CHEBI:48828"/>
    </cofactor>
</comment>
<dbReference type="PANTHER" id="PTHR11845:SF13">
    <property type="entry name" value="5'-DEOXYNUCLEOTIDASE HDDC2"/>
    <property type="match status" value="1"/>
</dbReference>
<dbReference type="GO" id="GO:0046872">
    <property type="term" value="F:metal ion binding"/>
    <property type="evidence" value="ECO:0007669"/>
    <property type="project" value="UniProtKB-KW"/>
</dbReference>
<dbReference type="InterPro" id="IPR039356">
    <property type="entry name" value="YfbR/HDDC2"/>
</dbReference>
<dbReference type="KEGG" id="ppg:PputGB1_3724"/>
<dbReference type="GO" id="GO:0002953">
    <property type="term" value="F:5'-deoxynucleotidase activity"/>
    <property type="evidence" value="ECO:0007669"/>
    <property type="project" value="UniProtKB-EC"/>
</dbReference>
<evidence type="ECO:0000256" key="5">
    <source>
        <dbReference type="ARBA" id="ARBA00012964"/>
    </source>
</evidence>
<evidence type="ECO:0000256" key="4">
    <source>
        <dbReference type="ARBA" id="ARBA00011738"/>
    </source>
</evidence>
<evidence type="ECO:0000313" key="9">
    <source>
        <dbReference type="EMBL" id="ABY99614.1"/>
    </source>
</evidence>
<dbReference type="AlphaFoldDB" id="B0KNT5"/>
<keyword evidence="6" id="KW-0479">Metal-binding</keyword>
<dbReference type="PANTHER" id="PTHR11845">
    <property type="entry name" value="5'-DEOXYNUCLEOTIDASE HDDC2"/>
    <property type="match status" value="1"/>
</dbReference>
<dbReference type="GO" id="GO:0005737">
    <property type="term" value="C:cytoplasm"/>
    <property type="evidence" value="ECO:0007669"/>
    <property type="project" value="TreeGrafter"/>
</dbReference>
<reference evidence="9 10" key="1">
    <citation type="submission" date="2008-01" db="EMBL/GenBank/DDBJ databases">
        <title>Complete sequence of Pseudomonas putida GB-1.</title>
        <authorList>
            <consortium name="US DOE Joint Genome Institute"/>
            <person name="Copeland A."/>
            <person name="Lucas S."/>
            <person name="Lapidus A."/>
            <person name="Barry K."/>
            <person name="Glavina del Rio T."/>
            <person name="Dalin E."/>
            <person name="Tice H."/>
            <person name="Pitluck S."/>
            <person name="Bruce D."/>
            <person name="Goodwin L."/>
            <person name="Chertkov O."/>
            <person name="Brettin T."/>
            <person name="Detter J.C."/>
            <person name="Han C."/>
            <person name="Kuske C.R."/>
            <person name="Schmutz J."/>
            <person name="Larimer F."/>
            <person name="Land M."/>
            <person name="Hauser L."/>
            <person name="Kyrpides N."/>
            <person name="Kim E."/>
            <person name="McCarthy J.K."/>
            <person name="Richardson P."/>
        </authorList>
    </citation>
    <scope>NUCLEOTIDE SEQUENCE [LARGE SCALE GENOMIC DNA]</scope>
    <source>
        <strain evidence="9 10">GB-1</strain>
    </source>
</reference>
<evidence type="ECO:0000256" key="6">
    <source>
        <dbReference type="ARBA" id="ARBA00022723"/>
    </source>
</evidence>
<protein>
    <recommendedName>
        <fullName evidence="5">5'-deoxynucleotidase</fullName>
        <ecNumber evidence="5">3.1.3.89</ecNumber>
    </recommendedName>
</protein>
<comment type="cofactor">
    <cofactor evidence="2">
        <name>Mn(2+)</name>
        <dbReference type="ChEBI" id="CHEBI:29035"/>
    </cofactor>
</comment>
<keyword evidence="7" id="KW-0378">Hydrolase</keyword>
<feature type="domain" description="HD/PDEase" evidence="8">
    <location>
        <begin position="32"/>
        <end position="149"/>
    </location>
</feature>
<dbReference type="eggNOG" id="COG1896">
    <property type="taxonomic scope" value="Bacteria"/>
</dbReference>
<evidence type="ECO:0000259" key="8">
    <source>
        <dbReference type="SMART" id="SM00471"/>
    </source>
</evidence>
<dbReference type="EMBL" id="CP000926">
    <property type="protein sequence ID" value="ABY99614.1"/>
    <property type="molecule type" value="Genomic_DNA"/>
</dbReference>
<evidence type="ECO:0000256" key="3">
    <source>
        <dbReference type="ARBA" id="ARBA00001941"/>
    </source>
</evidence>
<gene>
    <name evidence="9" type="ordered locus">PputGB1_3724</name>
</gene>
<comment type="subunit">
    <text evidence="4">Homodimer.</text>
</comment>
<dbReference type="SMART" id="SM00471">
    <property type="entry name" value="HDc"/>
    <property type="match status" value="1"/>
</dbReference>
<name>B0KNT5_PSEPG</name>
<evidence type="ECO:0000256" key="7">
    <source>
        <dbReference type="ARBA" id="ARBA00022801"/>
    </source>
</evidence>
<dbReference type="InterPro" id="IPR003607">
    <property type="entry name" value="HD/PDEase_dom"/>
</dbReference>
<comment type="catalytic activity">
    <reaction evidence="1">
        <text>a 2'-deoxyribonucleoside 5'-phosphate + H2O = a 2'-deoxyribonucleoside + phosphate</text>
        <dbReference type="Rhea" id="RHEA:36167"/>
        <dbReference type="ChEBI" id="CHEBI:15377"/>
        <dbReference type="ChEBI" id="CHEBI:18274"/>
        <dbReference type="ChEBI" id="CHEBI:43474"/>
        <dbReference type="ChEBI" id="CHEBI:65317"/>
        <dbReference type="EC" id="3.1.3.89"/>
    </reaction>
</comment>
<dbReference type="EC" id="3.1.3.89" evidence="5"/>
<evidence type="ECO:0000256" key="1">
    <source>
        <dbReference type="ARBA" id="ARBA00001638"/>
    </source>
</evidence>
<evidence type="ECO:0000256" key="2">
    <source>
        <dbReference type="ARBA" id="ARBA00001936"/>
    </source>
</evidence>
<evidence type="ECO:0000313" key="10">
    <source>
        <dbReference type="Proteomes" id="UP000002157"/>
    </source>
</evidence>
<organism evidence="9 10">
    <name type="scientific">Pseudomonas putida (strain GB-1)</name>
    <dbReference type="NCBI Taxonomy" id="76869"/>
    <lineage>
        <taxon>Bacteria</taxon>
        <taxon>Pseudomonadati</taxon>
        <taxon>Pseudomonadota</taxon>
        <taxon>Gammaproteobacteria</taxon>
        <taxon>Pseudomonadales</taxon>
        <taxon>Pseudomonadaceae</taxon>
        <taxon>Pseudomonas</taxon>
    </lineage>
</organism>
<dbReference type="InterPro" id="IPR006674">
    <property type="entry name" value="HD_domain"/>
</dbReference>
<proteinExistence type="predicted"/>
<dbReference type="RefSeq" id="WP_012273319.1">
    <property type="nucleotide sequence ID" value="NC_010322.1"/>
</dbReference>
<dbReference type="HOGENOM" id="CLU_039453_5_0_6"/>
<dbReference type="Gene3D" id="1.10.3210.10">
    <property type="entry name" value="Hypothetical protein af1432"/>
    <property type="match status" value="1"/>
</dbReference>
<accession>B0KNT5</accession>
<dbReference type="Pfam" id="PF13023">
    <property type="entry name" value="HD_3"/>
    <property type="match status" value="1"/>
</dbReference>
<dbReference type="CDD" id="cd00077">
    <property type="entry name" value="HDc"/>
    <property type="match status" value="1"/>
</dbReference>
<dbReference type="SUPFAM" id="SSF109604">
    <property type="entry name" value="HD-domain/PDEase-like"/>
    <property type="match status" value="1"/>
</dbReference>
<dbReference type="Proteomes" id="UP000002157">
    <property type="component" value="Chromosome"/>
</dbReference>